<accession>A0AAN8VK34</accession>
<sequence length="73" mass="7954">MVGYAARVRFASFFAGAAVASGVGLYILRKDYKVAHESTSQQIDSLYESLNGRVLALEQLKEAEAVKPMEATE</sequence>
<gene>
    <name evidence="2" type="ORF">RJ641_035775</name>
</gene>
<protein>
    <submittedName>
        <fullName evidence="2">Uncharacterized protein</fullName>
    </submittedName>
</protein>
<evidence type="ECO:0000256" key="1">
    <source>
        <dbReference type="SAM" id="Phobius"/>
    </source>
</evidence>
<dbReference type="PANTHER" id="PTHR34970:SF2">
    <property type="entry name" value="ABC TRANSPORTER A FAMILY PROTEIN"/>
    <property type="match status" value="1"/>
</dbReference>
<organism evidence="2 3">
    <name type="scientific">Dillenia turbinata</name>
    <dbReference type="NCBI Taxonomy" id="194707"/>
    <lineage>
        <taxon>Eukaryota</taxon>
        <taxon>Viridiplantae</taxon>
        <taxon>Streptophyta</taxon>
        <taxon>Embryophyta</taxon>
        <taxon>Tracheophyta</taxon>
        <taxon>Spermatophyta</taxon>
        <taxon>Magnoliopsida</taxon>
        <taxon>eudicotyledons</taxon>
        <taxon>Gunneridae</taxon>
        <taxon>Pentapetalae</taxon>
        <taxon>Dilleniales</taxon>
        <taxon>Dilleniaceae</taxon>
        <taxon>Dillenia</taxon>
    </lineage>
</organism>
<evidence type="ECO:0000313" key="2">
    <source>
        <dbReference type="EMBL" id="KAK6935620.1"/>
    </source>
</evidence>
<keyword evidence="1" id="KW-0472">Membrane</keyword>
<dbReference type="PANTHER" id="PTHR34970">
    <property type="entry name" value="ABC TRANSPORTER A FAMILY PROTEIN"/>
    <property type="match status" value="1"/>
</dbReference>
<dbReference type="EMBL" id="JBAMMX010000008">
    <property type="protein sequence ID" value="KAK6935620.1"/>
    <property type="molecule type" value="Genomic_DNA"/>
</dbReference>
<keyword evidence="1" id="KW-1133">Transmembrane helix</keyword>
<keyword evidence="3" id="KW-1185">Reference proteome</keyword>
<name>A0AAN8VK34_9MAGN</name>
<dbReference type="Proteomes" id="UP001370490">
    <property type="component" value="Unassembled WGS sequence"/>
</dbReference>
<feature type="transmembrane region" description="Helical" evidence="1">
    <location>
        <begin position="6"/>
        <end position="28"/>
    </location>
</feature>
<evidence type="ECO:0000313" key="3">
    <source>
        <dbReference type="Proteomes" id="UP001370490"/>
    </source>
</evidence>
<keyword evidence="1" id="KW-0812">Transmembrane</keyword>
<comment type="caution">
    <text evidence="2">The sequence shown here is derived from an EMBL/GenBank/DDBJ whole genome shotgun (WGS) entry which is preliminary data.</text>
</comment>
<proteinExistence type="predicted"/>
<reference evidence="2 3" key="1">
    <citation type="submission" date="2023-12" db="EMBL/GenBank/DDBJ databases">
        <title>A high-quality genome assembly for Dillenia turbinata (Dilleniales).</title>
        <authorList>
            <person name="Chanderbali A."/>
        </authorList>
    </citation>
    <scope>NUCLEOTIDE SEQUENCE [LARGE SCALE GENOMIC DNA]</scope>
    <source>
        <strain evidence="2">LSX21</strain>
        <tissue evidence="2">Leaf</tissue>
    </source>
</reference>
<dbReference type="AlphaFoldDB" id="A0AAN8VK34"/>